<dbReference type="Gene3D" id="3.90.380.10">
    <property type="entry name" value="Naphthalene 1,2-dioxygenase Alpha Subunit, Chain A, domain 1"/>
    <property type="match status" value="1"/>
</dbReference>
<dbReference type="InterPro" id="IPR044043">
    <property type="entry name" value="VanA_C_cat"/>
</dbReference>
<sequence length="349" mass="39880">MYLPIQHSKASEFPPESGFSESDWHILAGFWHPVAVSAEVQDAPVAARLLGVNLVVYRTREGLCVSRDACPHRGARLTLGWLDDNRDALVCPMHGHHYRHDGRCVAIPSMGTEGVRIPERMQLHTYLSAERYGFVWVCLKPEPRRALPEWPLLEPVAAPWKRIEIPRGHWNASASRHCENFNDVGHLSWVHMQTFGNRARPRVEPYQVERTHYGLRMELPYVEIERGFNDDHQGERTTQYVYELTYPFASHLRVDYDATMTSHYFDIASPVSAHECDIYQINLTNVPGAGPDYAQYQMLTNEEDAPLVESQTPWQVPLDPAYEVSVPADRFSNQYRRDLVTLFGLGAAA</sequence>
<dbReference type="AlphaFoldDB" id="A0A5E4RU20"/>
<dbReference type="Gene3D" id="2.102.10.10">
    <property type="entry name" value="Rieske [2Fe-2S] iron-sulphur domain"/>
    <property type="match status" value="1"/>
</dbReference>
<dbReference type="InterPro" id="IPR050584">
    <property type="entry name" value="Cholesterol_7-desaturase"/>
</dbReference>
<dbReference type="RefSeq" id="WP_150695306.1">
    <property type="nucleotide sequence ID" value="NZ_CABPRZ010000001.1"/>
</dbReference>
<keyword evidence="4" id="KW-0408">Iron</keyword>
<gene>
    <name evidence="7" type="ORF">PTE30175_00342</name>
</gene>
<dbReference type="GO" id="GO:0051537">
    <property type="term" value="F:2 iron, 2 sulfur cluster binding"/>
    <property type="evidence" value="ECO:0007669"/>
    <property type="project" value="UniProtKB-KW"/>
</dbReference>
<dbReference type="PANTHER" id="PTHR21266:SF57">
    <property type="entry name" value="3-CHLOROBENZOATE-3,4-DIOXYGENASE"/>
    <property type="match status" value="1"/>
</dbReference>
<keyword evidence="2" id="KW-0479">Metal-binding</keyword>
<dbReference type="GO" id="GO:0051213">
    <property type="term" value="F:dioxygenase activity"/>
    <property type="evidence" value="ECO:0007669"/>
    <property type="project" value="UniProtKB-KW"/>
</dbReference>
<evidence type="ECO:0000256" key="4">
    <source>
        <dbReference type="ARBA" id="ARBA00023004"/>
    </source>
</evidence>
<evidence type="ECO:0000259" key="6">
    <source>
        <dbReference type="PROSITE" id="PS51296"/>
    </source>
</evidence>
<keyword evidence="3" id="KW-0560">Oxidoreductase</keyword>
<evidence type="ECO:0000256" key="3">
    <source>
        <dbReference type="ARBA" id="ARBA00023002"/>
    </source>
</evidence>
<accession>A0A5E4RU20</accession>
<dbReference type="PANTHER" id="PTHR21266">
    <property type="entry name" value="IRON-SULFUR DOMAIN CONTAINING PROTEIN"/>
    <property type="match status" value="1"/>
</dbReference>
<protein>
    <submittedName>
        <fullName evidence="7">Phthalate 4,5-dioxygenase</fullName>
    </submittedName>
</protein>
<evidence type="ECO:0000256" key="5">
    <source>
        <dbReference type="ARBA" id="ARBA00023014"/>
    </source>
</evidence>
<keyword evidence="7" id="KW-0223">Dioxygenase</keyword>
<organism evidence="7 8">
    <name type="scientific">Pandoraea terrae</name>
    <dbReference type="NCBI Taxonomy" id="1537710"/>
    <lineage>
        <taxon>Bacteria</taxon>
        <taxon>Pseudomonadati</taxon>
        <taxon>Pseudomonadota</taxon>
        <taxon>Betaproteobacteria</taxon>
        <taxon>Burkholderiales</taxon>
        <taxon>Burkholderiaceae</taxon>
        <taxon>Pandoraea</taxon>
    </lineage>
</organism>
<dbReference type="Pfam" id="PF19112">
    <property type="entry name" value="VanA_C"/>
    <property type="match status" value="1"/>
</dbReference>
<dbReference type="OrthoDB" id="9790995at2"/>
<reference evidence="7 8" key="1">
    <citation type="submission" date="2019-08" db="EMBL/GenBank/DDBJ databases">
        <authorList>
            <person name="Peeters C."/>
        </authorList>
    </citation>
    <scope>NUCLEOTIDE SEQUENCE [LARGE SCALE GENOMIC DNA]</scope>
    <source>
        <strain evidence="7 8">LMG 30175</strain>
    </source>
</reference>
<dbReference type="SUPFAM" id="SSF55961">
    <property type="entry name" value="Bet v1-like"/>
    <property type="match status" value="1"/>
</dbReference>
<name>A0A5E4RU20_9BURK</name>
<dbReference type="GO" id="GO:0046872">
    <property type="term" value="F:metal ion binding"/>
    <property type="evidence" value="ECO:0007669"/>
    <property type="project" value="UniProtKB-KW"/>
</dbReference>
<dbReference type="EMBL" id="CABPRZ010000001">
    <property type="protein sequence ID" value="VVD65922.1"/>
    <property type="molecule type" value="Genomic_DNA"/>
</dbReference>
<keyword evidence="8" id="KW-1185">Reference proteome</keyword>
<dbReference type="Pfam" id="PF00355">
    <property type="entry name" value="Rieske"/>
    <property type="match status" value="1"/>
</dbReference>
<dbReference type="InterPro" id="IPR036922">
    <property type="entry name" value="Rieske_2Fe-2S_sf"/>
</dbReference>
<dbReference type="PROSITE" id="PS51296">
    <property type="entry name" value="RIESKE"/>
    <property type="match status" value="1"/>
</dbReference>
<dbReference type="CDD" id="cd03469">
    <property type="entry name" value="Rieske_RO_Alpha_N"/>
    <property type="match status" value="1"/>
</dbReference>
<keyword evidence="5" id="KW-0411">Iron-sulfur</keyword>
<evidence type="ECO:0000256" key="2">
    <source>
        <dbReference type="ARBA" id="ARBA00022723"/>
    </source>
</evidence>
<feature type="domain" description="Rieske" evidence="6">
    <location>
        <begin position="31"/>
        <end position="137"/>
    </location>
</feature>
<keyword evidence="1" id="KW-0001">2Fe-2S</keyword>
<evidence type="ECO:0000256" key="1">
    <source>
        <dbReference type="ARBA" id="ARBA00022714"/>
    </source>
</evidence>
<dbReference type="InterPro" id="IPR017941">
    <property type="entry name" value="Rieske_2Fe-2S"/>
</dbReference>
<proteinExistence type="predicted"/>
<dbReference type="SUPFAM" id="SSF50022">
    <property type="entry name" value="ISP domain"/>
    <property type="match status" value="1"/>
</dbReference>
<evidence type="ECO:0000313" key="7">
    <source>
        <dbReference type="EMBL" id="VVD65922.1"/>
    </source>
</evidence>
<dbReference type="Proteomes" id="UP000414233">
    <property type="component" value="Unassembled WGS sequence"/>
</dbReference>
<evidence type="ECO:0000313" key="8">
    <source>
        <dbReference type="Proteomes" id="UP000414233"/>
    </source>
</evidence>